<keyword evidence="5 6" id="KW-0472">Membrane</keyword>
<keyword evidence="9" id="KW-0645">Protease</keyword>
<keyword evidence="10" id="KW-1185">Reference proteome</keyword>
<sequence>MFDEDFERKVINIYDSRLLRFLKRLGYFTVLIIIAIYFLSGIYIVGPDEVGMIKTFGQFTRKTPPGIHYKLPYPFETLQKPKITEVRRAEIGFRTISPGPPPRYQLFPQESLMLTGDENIVDCQFIVQYRISDPYLYLFQVKDPENAVKSAAESAMREIVGKKPIDDVLTTGRSEVQEEVKTLLQEILDKYQCGIQVIGVQLQDVQPPQPVISAFKDVASAREDRVRFINQAEAYRNEIIPQARGEAEKLLREAEAFKESTVKAAEGETERFLKVLREYQHAPEITRKRIYLETLQKIWPKVKKFIFDSKTEEGEVLKFLPLTGEGMD</sequence>
<dbReference type="GO" id="GO:0006508">
    <property type="term" value="P:proteolysis"/>
    <property type="evidence" value="ECO:0007669"/>
    <property type="project" value="UniProtKB-KW"/>
</dbReference>
<evidence type="ECO:0000256" key="3">
    <source>
        <dbReference type="ARBA" id="ARBA00022692"/>
    </source>
</evidence>
<dbReference type="CDD" id="cd03404">
    <property type="entry name" value="SPFH_HflK"/>
    <property type="match status" value="1"/>
</dbReference>
<feature type="transmembrane region" description="Helical" evidence="6">
    <location>
        <begin position="25"/>
        <end position="46"/>
    </location>
</feature>
<reference evidence="9 10" key="1">
    <citation type="submission" date="2023-03" db="EMBL/GenBank/DDBJ databases">
        <title>Novel Species.</title>
        <authorList>
            <person name="Ma S."/>
        </authorList>
    </citation>
    <scope>NUCLEOTIDE SEQUENCE [LARGE SCALE GENOMIC DNA]</scope>
    <source>
        <strain evidence="9 10">B11</strain>
    </source>
</reference>
<dbReference type="InterPro" id="IPR001107">
    <property type="entry name" value="Band_7"/>
</dbReference>
<feature type="domain" description="Band 7" evidence="8">
    <location>
        <begin position="40"/>
        <end position="219"/>
    </location>
</feature>
<evidence type="ECO:0000313" key="10">
    <source>
        <dbReference type="Proteomes" id="UP001461341"/>
    </source>
</evidence>
<comment type="function">
    <text evidence="6">HflC and HflK could encode or regulate a protease.</text>
</comment>
<feature type="coiled-coil region" evidence="7">
    <location>
        <begin position="218"/>
        <end position="260"/>
    </location>
</feature>
<accession>A0ABZ2YEH5</accession>
<dbReference type="InterPro" id="IPR036013">
    <property type="entry name" value="Band_7/SPFH_dom_sf"/>
</dbReference>
<dbReference type="Proteomes" id="UP001461341">
    <property type="component" value="Chromosome"/>
</dbReference>
<proteinExistence type="inferred from homology"/>
<dbReference type="PANTHER" id="PTHR43327:SF2">
    <property type="entry name" value="MODULATOR OF FTSH PROTEASE HFLK"/>
    <property type="match status" value="1"/>
</dbReference>
<dbReference type="NCBIfam" id="TIGR01933">
    <property type="entry name" value="hflK"/>
    <property type="match status" value="1"/>
</dbReference>
<protein>
    <recommendedName>
        <fullName evidence="6">Protein HflK</fullName>
    </recommendedName>
</protein>
<gene>
    <name evidence="9" type="primary">hflK</name>
    <name evidence="9" type="ORF">QBE54_02120</name>
</gene>
<comment type="subunit">
    <text evidence="6">HflC and HflK may interact to form a multimeric complex.</text>
</comment>
<keyword evidence="7" id="KW-0175">Coiled coil</keyword>
<evidence type="ECO:0000256" key="7">
    <source>
        <dbReference type="SAM" id="Coils"/>
    </source>
</evidence>
<evidence type="ECO:0000256" key="6">
    <source>
        <dbReference type="RuleBase" id="RU364113"/>
    </source>
</evidence>
<evidence type="ECO:0000256" key="1">
    <source>
        <dbReference type="ARBA" id="ARBA00004167"/>
    </source>
</evidence>
<keyword evidence="4 6" id="KW-1133">Transmembrane helix</keyword>
<evidence type="ECO:0000259" key="8">
    <source>
        <dbReference type="SMART" id="SM00244"/>
    </source>
</evidence>
<dbReference type="Pfam" id="PF01145">
    <property type="entry name" value="Band_7"/>
    <property type="match status" value="1"/>
</dbReference>
<dbReference type="PANTHER" id="PTHR43327">
    <property type="entry name" value="STOMATIN-LIKE PROTEIN 2, MITOCHONDRIAL"/>
    <property type="match status" value="1"/>
</dbReference>
<evidence type="ECO:0000313" key="9">
    <source>
        <dbReference type="EMBL" id="WZL76551.1"/>
    </source>
</evidence>
<keyword evidence="9" id="KW-0378">Hydrolase</keyword>
<evidence type="ECO:0000256" key="5">
    <source>
        <dbReference type="ARBA" id="ARBA00023136"/>
    </source>
</evidence>
<organism evidence="9 10">
    <name type="scientific">Thermatribacter velox</name>
    <dbReference type="NCBI Taxonomy" id="3039681"/>
    <lineage>
        <taxon>Bacteria</taxon>
        <taxon>Pseudomonadati</taxon>
        <taxon>Atribacterota</taxon>
        <taxon>Atribacteria</taxon>
        <taxon>Atribacterales</taxon>
        <taxon>Thermatribacteraceae</taxon>
        <taxon>Thermatribacter</taxon>
    </lineage>
</organism>
<comment type="subcellular location">
    <subcellularLocation>
        <location evidence="1">Membrane</location>
        <topology evidence="1">Single-pass membrane protein</topology>
    </subcellularLocation>
</comment>
<dbReference type="InterPro" id="IPR010201">
    <property type="entry name" value="HflK"/>
</dbReference>
<dbReference type="SUPFAM" id="SSF117892">
    <property type="entry name" value="Band 7/SPFH domain"/>
    <property type="match status" value="1"/>
</dbReference>
<name>A0ABZ2YEH5_9BACT</name>
<dbReference type="SMART" id="SM00244">
    <property type="entry name" value="PHB"/>
    <property type="match status" value="1"/>
</dbReference>
<keyword evidence="3 6" id="KW-0812">Transmembrane</keyword>
<evidence type="ECO:0000256" key="4">
    <source>
        <dbReference type="ARBA" id="ARBA00022989"/>
    </source>
</evidence>
<dbReference type="InterPro" id="IPR050710">
    <property type="entry name" value="Band7/mec-2_domain"/>
</dbReference>
<comment type="similarity">
    <text evidence="2 6">Belongs to the band 7/mec-2 family. HflK subfamily.</text>
</comment>
<dbReference type="EMBL" id="CP121689">
    <property type="protein sequence ID" value="WZL76551.1"/>
    <property type="molecule type" value="Genomic_DNA"/>
</dbReference>
<dbReference type="RefSeq" id="WP_369018715.1">
    <property type="nucleotide sequence ID" value="NZ_CP121689.1"/>
</dbReference>
<evidence type="ECO:0000256" key="2">
    <source>
        <dbReference type="ARBA" id="ARBA00006971"/>
    </source>
</evidence>
<dbReference type="GO" id="GO:0008233">
    <property type="term" value="F:peptidase activity"/>
    <property type="evidence" value="ECO:0007669"/>
    <property type="project" value="UniProtKB-KW"/>
</dbReference>
<dbReference type="Gene3D" id="3.30.479.30">
    <property type="entry name" value="Band 7 domain"/>
    <property type="match status" value="1"/>
</dbReference>